<evidence type="ECO:0000313" key="2">
    <source>
        <dbReference type="Proteomes" id="UP000472676"/>
    </source>
</evidence>
<dbReference type="EMBL" id="JAAMOW010000005">
    <property type="protein sequence ID" value="NGY05241.1"/>
    <property type="molecule type" value="Genomic_DNA"/>
</dbReference>
<accession>A0A6M2BSQ1</accession>
<comment type="caution">
    <text evidence="1">The sequence shown here is derived from an EMBL/GenBank/DDBJ whole genome shotgun (WGS) entry which is preliminary data.</text>
</comment>
<keyword evidence="2" id="KW-1185">Reference proteome</keyword>
<reference evidence="1 2" key="1">
    <citation type="journal article" date="2014" name="Int. J. Syst. Evol. Microbiol.">
        <title>Solimonas terrae sp. nov., isolated from soil.</title>
        <authorList>
            <person name="Kim S.J."/>
            <person name="Moon J.Y."/>
            <person name="Weon H.Y."/>
            <person name="Ahn J.H."/>
            <person name="Chen W.M."/>
            <person name="Kwon S.W."/>
        </authorList>
    </citation>
    <scope>NUCLEOTIDE SEQUENCE [LARGE SCALE GENOMIC DNA]</scope>
    <source>
        <strain evidence="1 2">KIS83-12</strain>
    </source>
</reference>
<name>A0A6M2BSQ1_9GAMM</name>
<dbReference type="InterPro" id="IPR025833">
    <property type="entry name" value="GDYXXLXY"/>
</dbReference>
<proteinExistence type="predicted"/>
<dbReference type="Proteomes" id="UP000472676">
    <property type="component" value="Unassembled WGS sequence"/>
</dbReference>
<organism evidence="1 2">
    <name type="scientific">Solimonas terrae</name>
    <dbReference type="NCBI Taxonomy" id="1396819"/>
    <lineage>
        <taxon>Bacteria</taxon>
        <taxon>Pseudomonadati</taxon>
        <taxon>Pseudomonadota</taxon>
        <taxon>Gammaproteobacteria</taxon>
        <taxon>Nevskiales</taxon>
        <taxon>Nevskiaceae</taxon>
        <taxon>Solimonas</taxon>
    </lineage>
</organism>
<gene>
    <name evidence="1" type="ORF">G7Y85_10710</name>
</gene>
<dbReference type="AlphaFoldDB" id="A0A6M2BSQ1"/>
<dbReference type="RefSeq" id="WP_166256256.1">
    <property type="nucleotide sequence ID" value="NZ_JAAMOW010000005.1"/>
</dbReference>
<protein>
    <submittedName>
        <fullName evidence="1">GDYXXLXY domain-containing protein</fullName>
    </submittedName>
</protein>
<evidence type="ECO:0000313" key="1">
    <source>
        <dbReference type="EMBL" id="NGY05241.1"/>
    </source>
</evidence>
<sequence length="189" mass="20735">MTRLKPTWLLLALAMLLQWALPAGVALHSEAILRSGTRYYLHTAPVDPLDAFRGRYVALRFADASVRLPAGLPWRADMRVAVPLHVGPDHFARFGTPSPTPPAQGDYLMATLRNVDADGVASLDLPFDRYYLDERAAPAAERAYRAANAGKTSADAYVTIRVRNGDAVLEALFIDNLPIQRYLAGSLPH</sequence>
<dbReference type="Pfam" id="PF14345">
    <property type="entry name" value="GDYXXLXY"/>
    <property type="match status" value="1"/>
</dbReference>